<dbReference type="PANTHER" id="PTHR12241:SF147">
    <property type="entry name" value="TUBULIN POLYGLUTAMYLASE TTLL7"/>
    <property type="match status" value="1"/>
</dbReference>
<feature type="region of interest" description="Disordered" evidence="4">
    <location>
        <begin position="408"/>
        <end position="451"/>
    </location>
</feature>
<organism evidence="6 7">
    <name type="scientific">Prototheca wickerhamii</name>
    <dbReference type="NCBI Taxonomy" id="3111"/>
    <lineage>
        <taxon>Eukaryota</taxon>
        <taxon>Viridiplantae</taxon>
        <taxon>Chlorophyta</taxon>
        <taxon>core chlorophytes</taxon>
        <taxon>Trebouxiophyceae</taxon>
        <taxon>Chlorellales</taxon>
        <taxon>Chlorellaceae</taxon>
        <taxon>Prototheca</taxon>
    </lineage>
</organism>
<feature type="compositionally biased region" description="Basic and acidic residues" evidence="4">
    <location>
        <begin position="635"/>
        <end position="644"/>
    </location>
</feature>
<dbReference type="InterPro" id="IPR059080">
    <property type="entry name" value="WHD_PTC1"/>
</dbReference>
<dbReference type="GO" id="GO:0000226">
    <property type="term" value="P:microtubule cytoskeleton organization"/>
    <property type="evidence" value="ECO:0007669"/>
    <property type="project" value="TreeGrafter"/>
</dbReference>
<keyword evidence="2" id="KW-0547">Nucleotide-binding</keyword>
<evidence type="ECO:0000313" key="7">
    <source>
        <dbReference type="Proteomes" id="UP001255856"/>
    </source>
</evidence>
<dbReference type="GO" id="GO:0015631">
    <property type="term" value="F:tubulin binding"/>
    <property type="evidence" value="ECO:0007669"/>
    <property type="project" value="TreeGrafter"/>
</dbReference>
<dbReference type="AlphaFoldDB" id="A0AAD9MND3"/>
<dbReference type="SUPFAM" id="SSF56059">
    <property type="entry name" value="Glutathione synthetase ATP-binding domain-like"/>
    <property type="match status" value="1"/>
</dbReference>
<evidence type="ECO:0000256" key="2">
    <source>
        <dbReference type="ARBA" id="ARBA00022741"/>
    </source>
</evidence>
<dbReference type="Gene3D" id="3.30.470.20">
    <property type="entry name" value="ATP-grasp fold, B domain"/>
    <property type="match status" value="1"/>
</dbReference>
<feature type="domain" description="PTC1-like winged helix-turn-helix" evidence="5">
    <location>
        <begin position="525"/>
        <end position="608"/>
    </location>
</feature>
<feature type="region of interest" description="Disordered" evidence="4">
    <location>
        <begin position="816"/>
        <end position="837"/>
    </location>
</feature>
<dbReference type="GO" id="GO:0070740">
    <property type="term" value="F:tubulin-glutamic acid ligase activity"/>
    <property type="evidence" value="ECO:0007669"/>
    <property type="project" value="TreeGrafter"/>
</dbReference>
<reference evidence="6" key="1">
    <citation type="submission" date="2021-01" db="EMBL/GenBank/DDBJ databases">
        <authorList>
            <person name="Eckstrom K.M.E."/>
        </authorList>
    </citation>
    <scope>NUCLEOTIDE SEQUENCE</scope>
    <source>
        <strain evidence="6">UVCC 0001</strain>
    </source>
</reference>
<keyword evidence="3" id="KW-0067">ATP-binding</keyword>
<dbReference type="EMBL" id="JASFZW010000004">
    <property type="protein sequence ID" value="KAK2078526.1"/>
    <property type="molecule type" value="Genomic_DNA"/>
</dbReference>
<dbReference type="PANTHER" id="PTHR12241">
    <property type="entry name" value="TUBULIN POLYGLUTAMYLASE"/>
    <property type="match status" value="1"/>
</dbReference>
<protein>
    <recommendedName>
        <fullName evidence="5">PTC1-like winged helix-turn-helix domain-containing protein</fullName>
    </recommendedName>
</protein>
<dbReference type="InterPro" id="IPR004344">
    <property type="entry name" value="TTL/TTLL_fam"/>
</dbReference>
<evidence type="ECO:0000256" key="3">
    <source>
        <dbReference type="ARBA" id="ARBA00022840"/>
    </source>
</evidence>
<dbReference type="Proteomes" id="UP001255856">
    <property type="component" value="Unassembled WGS sequence"/>
</dbReference>
<gene>
    <name evidence="6" type="ORF">QBZ16_003366</name>
</gene>
<sequence>MPEEYDFLPPTYLLPEEAPAFLARLGRAADQEGGQAPAETWLLKPDPGSQGRGITLAQSRADVIRWVEAQHEAGARPAGVASRHVDRPMLLLGRKFDLRVYVLVVGGAGLPLQARIFSEGLVRRSGRAFAPPGPANLDDVALHLTNWAVQREALRRAARPEPPPDAEDPRWHKLKWDFATLRAQFAEEGRDWQPIWQGIRRLVARTLLAVAPLVQAACPAQLPGQAPAASCFELLGYDVLLDDQARPWLLEVNASPSLCLDTAVDKSIKPQLIRQTLSLVNPKAGRGQGGWGVDAHGAQHAEILRLCTASFLKDTAQGRLHSSLDRIRMRRVEADEERAAKALRDSQRAASLKRWIMRKHVLLRPAEDGLEPFVAQVVGHSSDDGVRQLKVRWYYREIRSLPADIVGSSAVPARPGAGDPAHHEDGSRKKRRKTAAPEASSDGLPRLSSQNQGLAVAHHVAVAAQEPVVLVARDGRPGATPASPLGAARAGFSLTPSPAGSDPGAQTEDSAAQRCVPASVLSHSRWSARRYEAGRAALVRILREMGALSGMTAVLRPVLRETARKAIGDTGLLDHLLKHMADQVVSAEGDFLRRRHNKEGHMVYWLQSPSQAELAGELLKNEVSALSSELQELKEARPGLERGQGRGPPRGPGGRGGGARPPARAEDTPGQAASPFTRPAPGAEALAARVESVAADMAAVNSSVLAGLEEVRSESAGLARLTGEHLRKVVAGVEGLARRHAGLESHVLQLEDAGGGRLEALVSAAREIGDVRERMAGLESRMQMVELVVLSLKNNMEGTLAASCLARGTSQDPMLTGASYGSAKRDTNLDRLHQHAA</sequence>
<accession>A0AAD9MND3</accession>
<dbReference type="GO" id="GO:0036064">
    <property type="term" value="C:ciliary basal body"/>
    <property type="evidence" value="ECO:0007669"/>
    <property type="project" value="TreeGrafter"/>
</dbReference>
<feature type="compositionally biased region" description="Gly residues" evidence="4">
    <location>
        <begin position="645"/>
        <end position="659"/>
    </location>
</feature>
<evidence type="ECO:0000256" key="1">
    <source>
        <dbReference type="ARBA" id="ARBA00022598"/>
    </source>
</evidence>
<dbReference type="GO" id="GO:0005524">
    <property type="term" value="F:ATP binding"/>
    <property type="evidence" value="ECO:0007669"/>
    <property type="project" value="UniProtKB-KW"/>
</dbReference>
<name>A0AAD9MND3_PROWI</name>
<keyword evidence="7" id="KW-1185">Reference proteome</keyword>
<evidence type="ECO:0000313" key="6">
    <source>
        <dbReference type="EMBL" id="KAK2078526.1"/>
    </source>
</evidence>
<feature type="region of interest" description="Disordered" evidence="4">
    <location>
        <begin position="635"/>
        <end position="679"/>
    </location>
</feature>
<dbReference type="PROSITE" id="PS51221">
    <property type="entry name" value="TTL"/>
    <property type="match status" value="1"/>
</dbReference>
<dbReference type="Pfam" id="PF25874">
    <property type="entry name" value="WHD_plant_repro"/>
    <property type="match status" value="1"/>
</dbReference>
<evidence type="ECO:0000259" key="5">
    <source>
        <dbReference type="Pfam" id="PF25874"/>
    </source>
</evidence>
<feature type="region of interest" description="Disordered" evidence="4">
    <location>
        <begin position="480"/>
        <end position="511"/>
    </location>
</feature>
<comment type="caution">
    <text evidence="6">The sequence shown here is derived from an EMBL/GenBank/DDBJ whole genome shotgun (WGS) entry which is preliminary data.</text>
</comment>
<proteinExistence type="predicted"/>
<feature type="compositionally biased region" description="Basic and acidic residues" evidence="4">
    <location>
        <begin position="823"/>
        <end position="837"/>
    </location>
</feature>
<evidence type="ECO:0000256" key="4">
    <source>
        <dbReference type="SAM" id="MobiDB-lite"/>
    </source>
</evidence>
<keyword evidence="1" id="KW-0436">Ligase</keyword>
<dbReference type="Pfam" id="PF03133">
    <property type="entry name" value="TTL"/>
    <property type="match status" value="1"/>
</dbReference>